<evidence type="ECO:0000313" key="3">
    <source>
        <dbReference type="Proteomes" id="UP000295719"/>
    </source>
</evidence>
<gene>
    <name evidence="2" type="ORF">EDC52_101318</name>
</gene>
<dbReference type="NCBIfam" id="TIGR00752">
    <property type="entry name" value="slp"/>
    <property type="match status" value="1"/>
</dbReference>
<dbReference type="Pfam" id="PF03843">
    <property type="entry name" value="Slp"/>
    <property type="match status" value="1"/>
</dbReference>
<feature type="chain" id="PRO_5020280750" evidence="1">
    <location>
        <begin position="28"/>
        <end position="199"/>
    </location>
</feature>
<dbReference type="InterPro" id="IPR004658">
    <property type="entry name" value="OMP_Slp"/>
</dbReference>
<dbReference type="PIRSF" id="PIRSF004982">
    <property type="entry name" value="SlP"/>
    <property type="match status" value="1"/>
</dbReference>
<dbReference type="PANTHER" id="PTHR37530">
    <property type="entry name" value="OUTER MEMBRANE PROTEIN SLP"/>
    <property type="match status" value="1"/>
</dbReference>
<dbReference type="Proteomes" id="UP000295719">
    <property type="component" value="Unassembled WGS sequence"/>
</dbReference>
<dbReference type="EMBL" id="SMCR01000001">
    <property type="protein sequence ID" value="TCV99976.1"/>
    <property type="molecule type" value="Genomic_DNA"/>
</dbReference>
<keyword evidence="2" id="KW-0449">Lipoprotein</keyword>
<reference evidence="2 3" key="1">
    <citation type="submission" date="2019-03" db="EMBL/GenBank/DDBJ databases">
        <title>Genomic Encyclopedia of Type Strains, Phase IV (KMG-IV): sequencing the most valuable type-strain genomes for metagenomic binning, comparative biology and taxonomic classification.</title>
        <authorList>
            <person name="Goeker M."/>
        </authorList>
    </citation>
    <scope>NUCLEOTIDE SEQUENCE [LARGE SCALE GENOMIC DNA]</scope>
    <source>
        <strain evidence="2 3">DSM 19580</strain>
    </source>
</reference>
<keyword evidence="3" id="KW-1185">Reference proteome</keyword>
<dbReference type="OrthoDB" id="5295757at2"/>
<dbReference type="GO" id="GO:0019867">
    <property type="term" value="C:outer membrane"/>
    <property type="evidence" value="ECO:0007669"/>
    <property type="project" value="InterPro"/>
</dbReference>
<accession>A0A4R3Z470</accession>
<dbReference type="AlphaFoldDB" id="A0A4R3Z470"/>
<organism evidence="2 3">
    <name type="scientific">Biostraticola tofi</name>
    <dbReference type="NCBI Taxonomy" id="466109"/>
    <lineage>
        <taxon>Bacteria</taxon>
        <taxon>Pseudomonadati</taxon>
        <taxon>Pseudomonadota</taxon>
        <taxon>Gammaproteobacteria</taxon>
        <taxon>Enterobacterales</taxon>
        <taxon>Bruguierivoracaceae</taxon>
        <taxon>Biostraticola</taxon>
    </lineage>
</organism>
<keyword evidence="1" id="KW-0732">Signal</keyword>
<dbReference type="PANTHER" id="PTHR37530:SF1">
    <property type="entry name" value="OUTER MEMBRANE PROTEIN SLP"/>
    <property type="match status" value="1"/>
</dbReference>
<sequence length="199" mass="21717">MSNHLAMYRSLRKFVQASALMSALALAGCVTVPESIRGTSPTPQDDLVRVMNAPQLYMGQEARMGGKVVKVTNLNGRTRLEIAASNLDQSARPLLHQGSIGRLVAYVNGFLDPVDFTNQWVTVVGPITGSEKGTIGQADYNYVVVQANAFKRWRLTQQVMPPMGPPVSPWGWNGHYGPGWGPGWNNYYGPADVETILAE</sequence>
<evidence type="ECO:0000256" key="1">
    <source>
        <dbReference type="SAM" id="SignalP"/>
    </source>
</evidence>
<name>A0A4R3Z470_9GAMM</name>
<dbReference type="RefSeq" id="WP_131863503.1">
    <property type="nucleotide sequence ID" value="NZ_SMCR01000001.1"/>
</dbReference>
<protein>
    <submittedName>
        <fullName evidence="2">Outer membrane lipoprotein</fullName>
    </submittedName>
</protein>
<proteinExistence type="predicted"/>
<comment type="caution">
    <text evidence="2">The sequence shown here is derived from an EMBL/GenBank/DDBJ whole genome shotgun (WGS) entry which is preliminary data.</text>
</comment>
<evidence type="ECO:0000313" key="2">
    <source>
        <dbReference type="EMBL" id="TCV99976.1"/>
    </source>
</evidence>
<feature type="signal peptide" evidence="1">
    <location>
        <begin position="1"/>
        <end position="27"/>
    </location>
</feature>